<dbReference type="Proteomes" id="UP000194639">
    <property type="component" value="Unassembled WGS sequence"/>
</dbReference>
<feature type="domain" description="STAS" evidence="6">
    <location>
        <begin position="439"/>
        <end position="551"/>
    </location>
</feature>
<evidence type="ECO:0000259" key="6">
    <source>
        <dbReference type="PROSITE" id="PS50801"/>
    </source>
</evidence>
<reference evidence="7 8" key="1">
    <citation type="submission" date="2014-06" db="EMBL/GenBank/DDBJ databases">
        <authorList>
            <person name="Ju J."/>
            <person name="Zhang J."/>
        </authorList>
    </citation>
    <scope>NUCLEOTIDE SEQUENCE [LARGE SCALE GENOMIC DNA]</scope>
    <source>
        <strain evidence="7">DmW_045</strain>
    </source>
</reference>
<dbReference type="Pfam" id="PF00916">
    <property type="entry name" value="Sulfate_transp"/>
    <property type="match status" value="1"/>
</dbReference>
<keyword evidence="2 5" id="KW-0812">Transmembrane</keyword>
<keyword evidence="4 5" id="KW-0472">Membrane</keyword>
<dbReference type="Pfam" id="PF01740">
    <property type="entry name" value="STAS"/>
    <property type="match status" value="1"/>
</dbReference>
<dbReference type="GO" id="GO:0016020">
    <property type="term" value="C:membrane"/>
    <property type="evidence" value="ECO:0007669"/>
    <property type="project" value="UniProtKB-SubCell"/>
</dbReference>
<feature type="transmembrane region" description="Helical" evidence="5">
    <location>
        <begin position="40"/>
        <end position="62"/>
    </location>
</feature>
<dbReference type="RefSeq" id="WP_086552616.1">
    <property type="nucleotide sequence ID" value="NZ_JOMO01000030.1"/>
</dbReference>
<feature type="transmembrane region" description="Helical" evidence="5">
    <location>
        <begin position="251"/>
        <end position="270"/>
    </location>
</feature>
<feature type="transmembrane region" description="Helical" evidence="5">
    <location>
        <begin position="100"/>
        <end position="122"/>
    </location>
</feature>
<sequence length="561" mass="59839">MRAPHLLQSLAGLCTAKRCARWWQEGVAGLSLASMTIPQVLGYARIAGMPSVTGLYTVLLPLMAFGVFGSSKHLVVAADSATAAIFSSALSEIAPLGSSYYQDLVGMVALLSALFLLMARFFKLGFLADFLSRTVLVGFMAGVGVQVACAMLVDMLGLSISSRNTVVQVWSLFQLLPHAVPLTAACAFGASLFLWGAERLNKAVPWALLVVVCGIVCGWALPLQAHGVSLVGPMAGGLPKLHLPHVAWNDLLALLPVATSCVFVIIAQSAATARAAANMFNETVDENRDILGLSVANLAAAVSGTFVVNGSPTQTAMALKAGARSQLAQGIFSVLTLCVLLFFTAPLRYLPHCILAAIVFNVGVGMVNIGALNRIRRESPGEFWLALITGAIVLGLGVEQGIFAAIALSLFRHVRHSYKPHTLVLKRDPKTDLFEAEPVKPGTQSEPGLVIYRFCADLFYANCATFVDEITRLTQPPVTCVVVDASAITDIDYSAALAVRTLLADLAQRRVHIIFGRVSQYLHADMKRHCISDIVGEENIFPQLHTALAAARLHNQTGVKL</sequence>
<dbReference type="CDD" id="cd07042">
    <property type="entry name" value="STAS_SulP_like_sulfate_transporter"/>
    <property type="match status" value="1"/>
</dbReference>
<evidence type="ECO:0000313" key="7">
    <source>
        <dbReference type="EMBL" id="OUI80658.1"/>
    </source>
</evidence>
<organism evidence="7 8">
    <name type="scientific">Acetobacter orientalis</name>
    <dbReference type="NCBI Taxonomy" id="146474"/>
    <lineage>
        <taxon>Bacteria</taxon>
        <taxon>Pseudomonadati</taxon>
        <taxon>Pseudomonadota</taxon>
        <taxon>Alphaproteobacteria</taxon>
        <taxon>Acetobacterales</taxon>
        <taxon>Acetobacteraceae</taxon>
        <taxon>Acetobacter</taxon>
    </lineage>
</organism>
<proteinExistence type="predicted"/>
<gene>
    <name evidence="7" type="ORF">HK12_07975</name>
</gene>
<accession>A0A252A0N8</accession>
<feature type="transmembrane region" description="Helical" evidence="5">
    <location>
        <begin position="328"/>
        <end position="347"/>
    </location>
</feature>
<dbReference type="InterPro" id="IPR011547">
    <property type="entry name" value="SLC26A/SulP_dom"/>
</dbReference>
<dbReference type="PROSITE" id="PS50801">
    <property type="entry name" value="STAS"/>
    <property type="match status" value="1"/>
</dbReference>
<dbReference type="GO" id="GO:0055085">
    <property type="term" value="P:transmembrane transport"/>
    <property type="evidence" value="ECO:0007669"/>
    <property type="project" value="InterPro"/>
</dbReference>
<feature type="transmembrane region" description="Helical" evidence="5">
    <location>
        <begin position="354"/>
        <end position="371"/>
    </location>
</feature>
<evidence type="ECO:0000256" key="2">
    <source>
        <dbReference type="ARBA" id="ARBA00022692"/>
    </source>
</evidence>
<dbReference type="InterPro" id="IPR002645">
    <property type="entry name" value="STAS_dom"/>
</dbReference>
<comment type="subcellular location">
    <subcellularLocation>
        <location evidence="1">Membrane</location>
        <topology evidence="1">Multi-pass membrane protein</topology>
    </subcellularLocation>
</comment>
<dbReference type="InterPro" id="IPR001902">
    <property type="entry name" value="SLC26A/SulP_fam"/>
</dbReference>
<evidence type="ECO:0000256" key="5">
    <source>
        <dbReference type="SAM" id="Phobius"/>
    </source>
</evidence>
<keyword evidence="3 5" id="KW-1133">Transmembrane helix</keyword>
<dbReference type="EMBL" id="JOMO01000030">
    <property type="protein sequence ID" value="OUI80658.1"/>
    <property type="molecule type" value="Genomic_DNA"/>
</dbReference>
<dbReference type="SUPFAM" id="SSF52091">
    <property type="entry name" value="SpoIIaa-like"/>
    <property type="match status" value="1"/>
</dbReference>
<feature type="transmembrane region" description="Helical" evidence="5">
    <location>
        <begin position="383"/>
        <end position="411"/>
    </location>
</feature>
<name>A0A252A0N8_9PROT</name>
<comment type="caution">
    <text evidence="7">The sequence shown here is derived from an EMBL/GenBank/DDBJ whole genome shotgun (WGS) entry which is preliminary data.</text>
</comment>
<evidence type="ECO:0000256" key="1">
    <source>
        <dbReference type="ARBA" id="ARBA00004141"/>
    </source>
</evidence>
<dbReference type="InterPro" id="IPR036513">
    <property type="entry name" value="STAS_dom_sf"/>
</dbReference>
<evidence type="ECO:0000256" key="3">
    <source>
        <dbReference type="ARBA" id="ARBA00022989"/>
    </source>
</evidence>
<dbReference type="PANTHER" id="PTHR11814">
    <property type="entry name" value="SULFATE TRANSPORTER"/>
    <property type="match status" value="1"/>
</dbReference>
<evidence type="ECO:0000256" key="4">
    <source>
        <dbReference type="ARBA" id="ARBA00023136"/>
    </source>
</evidence>
<dbReference type="Gene3D" id="3.30.750.24">
    <property type="entry name" value="STAS domain"/>
    <property type="match status" value="1"/>
</dbReference>
<evidence type="ECO:0000313" key="8">
    <source>
        <dbReference type="Proteomes" id="UP000194639"/>
    </source>
</evidence>
<feature type="transmembrane region" description="Helical" evidence="5">
    <location>
        <begin position="203"/>
        <end position="221"/>
    </location>
</feature>
<feature type="transmembrane region" description="Helical" evidence="5">
    <location>
        <begin position="134"/>
        <end position="158"/>
    </location>
</feature>
<protein>
    <submittedName>
        <fullName evidence="7">Transporter</fullName>
    </submittedName>
</protein>
<feature type="transmembrane region" description="Helical" evidence="5">
    <location>
        <begin position="178"/>
        <end position="196"/>
    </location>
</feature>
<dbReference type="AlphaFoldDB" id="A0A252A0N8"/>